<evidence type="ECO:0000313" key="2">
    <source>
        <dbReference type="EMBL" id="MDK2122431.1"/>
    </source>
</evidence>
<evidence type="ECO:0000256" key="1">
    <source>
        <dbReference type="SAM" id="MobiDB-lite"/>
    </source>
</evidence>
<feature type="region of interest" description="Disordered" evidence="1">
    <location>
        <begin position="133"/>
        <end position="152"/>
    </location>
</feature>
<comment type="caution">
    <text evidence="2">The sequence shown here is derived from an EMBL/GenBank/DDBJ whole genome shotgun (WGS) entry which is preliminary data.</text>
</comment>
<organism evidence="2 3">
    <name type="scientific">Parachitinimonas caeni</name>
    <dbReference type="NCBI Taxonomy" id="3031301"/>
    <lineage>
        <taxon>Bacteria</taxon>
        <taxon>Pseudomonadati</taxon>
        <taxon>Pseudomonadota</taxon>
        <taxon>Betaproteobacteria</taxon>
        <taxon>Neisseriales</taxon>
        <taxon>Chitinibacteraceae</taxon>
        <taxon>Parachitinimonas</taxon>
    </lineage>
</organism>
<name>A0ABT7DQR8_9NEIS</name>
<protein>
    <submittedName>
        <fullName evidence="2">Uncharacterized protein</fullName>
    </submittedName>
</protein>
<reference evidence="2" key="1">
    <citation type="submission" date="2023-03" db="EMBL/GenBank/DDBJ databases">
        <title>Chitinimonas shenzhenensis gen. nov., sp. nov., a novel member of family Burkholderiaceae isolated from activated sludge collected in Shen Zhen, China.</title>
        <authorList>
            <person name="Wang X."/>
        </authorList>
    </citation>
    <scope>NUCLEOTIDE SEQUENCE</scope>
    <source>
        <strain evidence="2">DQS-5</strain>
    </source>
</reference>
<accession>A0ABT7DQR8</accession>
<proteinExistence type="predicted"/>
<evidence type="ECO:0000313" key="3">
    <source>
        <dbReference type="Proteomes" id="UP001172778"/>
    </source>
</evidence>
<feature type="compositionally biased region" description="Low complexity" evidence="1">
    <location>
        <begin position="61"/>
        <end position="72"/>
    </location>
</feature>
<dbReference type="Proteomes" id="UP001172778">
    <property type="component" value="Unassembled WGS sequence"/>
</dbReference>
<sequence>MAWNERRGPLLAGVTAAILLHGLALIWQGPSWRQGRPDTLRLQVMLQPKPAAVPASRPAEPARLASTTLTTPTPHPRRPSKIPPSRQASAPISTMPALTGNPPVEAPPTTDATPAIDLDAARKTASALVREEAARQPKAHPALARAEPEQESKLAKDFQKSVRADCKEAYSGFGLLAVVPLVLDTVRDKGCKW</sequence>
<dbReference type="EMBL" id="JARRAF010000001">
    <property type="protein sequence ID" value="MDK2122431.1"/>
    <property type="molecule type" value="Genomic_DNA"/>
</dbReference>
<dbReference type="RefSeq" id="WP_284098719.1">
    <property type="nucleotide sequence ID" value="NZ_JARRAF010000001.1"/>
</dbReference>
<keyword evidence="3" id="KW-1185">Reference proteome</keyword>
<feature type="region of interest" description="Disordered" evidence="1">
    <location>
        <begin position="51"/>
        <end position="113"/>
    </location>
</feature>
<gene>
    <name evidence="2" type="ORF">PZA18_00035</name>
</gene>